<protein>
    <submittedName>
        <fullName evidence="2">Ser/Thr protein phosphatase family protein-like protein</fullName>
    </submittedName>
</protein>
<dbReference type="InterPro" id="IPR051693">
    <property type="entry name" value="UPF0046_metallophosphoest"/>
</dbReference>
<dbReference type="GO" id="GO:0016787">
    <property type="term" value="F:hydrolase activity"/>
    <property type="evidence" value="ECO:0007669"/>
    <property type="project" value="InterPro"/>
</dbReference>
<evidence type="ECO:0000259" key="1">
    <source>
        <dbReference type="Pfam" id="PF00149"/>
    </source>
</evidence>
<proteinExistence type="predicted"/>
<dbReference type="Proteomes" id="UP000799753">
    <property type="component" value="Unassembled WGS sequence"/>
</dbReference>
<dbReference type="Gene3D" id="3.60.21.10">
    <property type="match status" value="1"/>
</dbReference>
<dbReference type="AlphaFoldDB" id="A0A6A6RV00"/>
<keyword evidence="3" id="KW-1185">Reference proteome</keyword>
<organism evidence="2 3">
    <name type="scientific">Massarina eburnea CBS 473.64</name>
    <dbReference type="NCBI Taxonomy" id="1395130"/>
    <lineage>
        <taxon>Eukaryota</taxon>
        <taxon>Fungi</taxon>
        <taxon>Dikarya</taxon>
        <taxon>Ascomycota</taxon>
        <taxon>Pezizomycotina</taxon>
        <taxon>Dothideomycetes</taxon>
        <taxon>Pleosporomycetidae</taxon>
        <taxon>Pleosporales</taxon>
        <taxon>Massarineae</taxon>
        <taxon>Massarinaceae</taxon>
        <taxon>Massarina</taxon>
    </lineage>
</organism>
<sequence length="386" mass="44164">MRAPKPSQQTQPRCQRRRCIKSNGKLSWVAATSSVRRIARRKIIAYPTTPHTPTNFIPITMSASTARIKTRILIISDTHSASPLQNSENDFTAFRPPLPKADVLLHCGDLTMMGLMKEYKTALKMLKSIDAPLKVVIPGNHDISLDKDYYLRKGQDVQGLQEADPDMPRRAREFWRGEEAKEAGVAYLDEGSWEFTLDNGAKFTIYVSPYQPEFCDWAFPYWRIQDRYNPSDQTTRRGIPIASNPIPDFPIIDIIMTHGPPMGIRDETSTGEHVGCEHLLRAAWRCRPLLHCFGHIHEGWGAERVKWKEGQELEAQSERNIESKERIEIDDEKMKAERAAFVDISEESERPLERGSETLMVNASIMTSTYKPWQGPWVVDLDLEKQ</sequence>
<evidence type="ECO:0000313" key="2">
    <source>
        <dbReference type="EMBL" id="KAF2639409.1"/>
    </source>
</evidence>
<feature type="domain" description="Calcineurin-like phosphoesterase" evidence="1">
    <location>
        <begin position="71"/>
        <end position="298"/>
    </location>
</feature>
<evidence type="ECO:0000313" key="3">
    <source>
        <dbReference type="Proteomes" id="UP000799753"/>
    </source>
</evidence>
<dbReference type="PANTHER" id="PTHR12905:SF0">
    <property type="entry name" value="CALCINEURIN-LIKE PHOSPHOESTERASE DOMAIN-CONTAINING PROTEIN"/>
    <property type="match status" value="1"/>
</dbReference>
<dbReference type="CDD" id="cd07379">
    <property type="entry name" value="MPP_239FB"/>
    <property type="match status" value="1"/>
</dbReference>
<dbReference type="InterPro" id="IPR029052">
    <property type="entry name" value="Metallo-depent_PP-like"/>
</dbReference>
<dbReference type="InterPro" id="IPR004843">
    <property type="entry name" value="Calcineurin-like_PHP"/>
</dbReference>
<gene>
    <name evidence="2" type="ORF">P280DRAFT_470783</name>
</gene>
<accession>A0A6A6RV00</accession>
<dbReference type="Pfam" id="PF00149">
    <property type="entry name" value="Metallophos"/>
    <property type="match status" value="1"/>
</dbReference>
<dbReference type="PANTHER" id="PTHR12905">
    <property type="entry name" value="METALLOPHOSPHOESTERASE"/>
    <property type="match status" value="1"/>
</dbReference>
<dbReference type="SUPFAM" id="SSF56300">
    <property type="entry name" value="Metallo-dependent phosphatases"/>
    <property type="match status" value="1"/>
</dbReference>
<reference evidence="2" key="1">
    <citation type="journal article" date="2020" name="Stud. Mycol.">
        <title>101 Dothideomycetes genomes: a test case for predicting lifestyles and emergence of pathogens.</title>
        <authorList>
            <person name="Haridas S."/>
            <person name="Albert R."/>
            <person name="Binder M."/>
            <person name="Bloem J."/>
            <person name="Labutti K."/>
            <person name="Salamov A."/>
            <person name="Andreopoulos B."/>
            <person name="Baker S."/>
            <person name="Barry K."/>
            <person name="Bills G."/>
            <person name="Bluhm B."/>
            <person name="Cannon C."/>
            <person name="Castanera R."/>
            <person name="Culley D."/>
            <person name="Daum C."/>
            <person name="Ezra D."/>
            <person name="Gonzalez J."/>
            <person name="Henrissat B."/>
            <person name="Kuo A."/>
            <person name="Liang C."/>
            <person name="Lipzen A."/>
            <person name="Lutzoni F."/>
            <person name="Magnuson J."/>
            <person name="Mondo S."/>
            <person name="Nolan M."/>
            <person name="Ohm R."/>
            <person name="Pangilinan J."/>
            <person name="Park H.-J."/>
            <person name="Ramirez L."/>
            <person name="Alfaro M."/>
            <person name="Sun H."/>
            <person name="Tritt A."/>
            <person name="Yoshinaga Y."/>
            <person name="Zwiers L.-H."/>
            <person name="Turgeon B."/>
            <person name="Goodwin S."/>
            <person name="Spatafora J."/>
            <person name="Crous P."/>
            <person name="Grigoriev I."/>
        </authorList>
    </citation>
    <scope>NUCLEOTIDE SEQUENCE</scope>
    <source>
        <strain evidence="2">CBS 473.64</strain>
    </source>
</reference>
<dbReference type="EMBL" id="MU006787">
    <property type="protein sequence ID" value="KAF2639409.1"/>
    <property type="molecule type" value="Genomic_DNA"/>
</dbReference>
<dbReference type="OrthoDB" id="630188at2759"/>
<name>A0A6A6RV00_9PLEO</name>